<dbReference type="Pfam" id="PF13516">
    <property type="entry name" value="LRR_6"/>
    <property type="match status" value="2"/>
</dbReference>
<evidence type="ECO:0000313" key="2">
    <source>
        <dbReference type="Proteomes" id="UP000326354"/>
    </source>
</evidence>
<dbReference type="EMBL" id="AP019860">
    <property type="protein sequence ID" value="BBM82126.1"/>
    <property type="molecule type" value="Genomic_DNA"/>
</dbReference>
<dbReference type="PANTHER" id="PTHR48057">
    <property type="entry name" value="LEUCINE-RICH REPEAT SERINE/THREONINE-PROTEIN KINASE 1"/>
    <property type="match status" value="1"/>
</dbReference>
<reference evidence="1 2" key="1">
    <citation type="submission" date="2019-08" db="EMBL/GenBank/DDBJ databases">
        <title>Complete genome sequence of Candidatus Uab amorphum.</title>
        <authorList>
            <person name="Shiratori T."/>
            <person name="Suzuki S."/>
            <person name="Kakizawa Y."/>
            <person name="Ishida K."/>
        </authorList>
    </citation>
    <scope>NUCLEOTIDE SEQUENCE [LARGE SCALE GENOMIC DNA]</scope>
    <source>
        <strain evidence="1 2">SRT547</strain>
    </source>
</reference>
<dbReference type="OrthoDB" id="272105at2"/>
<dbReference type="InterPro" id="IPR052595">
    <property type="entry name" value="LRRC69/RLP"/>
</dbReference>
<dbReference type="PANTHER" id="PTHR48057:SF29">
    <property type="entry name" value="OS02G0609900 PROTEIN"/>
    <property type="match status" value="1"/>
</dbReference>
<sequence length="397" mass="45660">MKKNILSKVIFTTLILSFFCSVCIAALGIAAKNNFIETMPYHKYRGMSFGFSAEHIITFYVNMEDARNWSEICMWDLYPWDKRYQIKNRDVACIKQLQNIWGGNLTRSKAITFELLSGFEQVTKLDLSYLDVNSTTSISPLPHLKYLRLCNTRFSDGNWSFLSSLTNLTALYLNSTQISDEDLRYLSVLNKLEILCLDGTKISDAGLKYLANLSNIRVLSLDGTKISNNGLQYLSKLKNIQYLSLSYTNVSDAGLQHLALLPLLREVHLKYCHITKKELYNLKRVEVLNLANCNISGARFSAFHKLDVLCLDGKKTNLDQQMISDLAKIDTLREIYTELYEEQYQEILQKWRRHLPSVEIFKGSIPRDINTFIEKNIKVFAAAIGVKPRKSNSIYKY</sequence>
<dbReference type="InterPro" id="IPR001611">
    <property type="entry name" value="Leu-rich_rpt"/>
</dbReference>
<dbReference type="RefSeq" id="WP_151966378.1">
    <property type="nucleotide sequence ID" value="NZ_AP019860.1"/>
</dbReference>
<name>A0A5S9IIJ5_UABAM</name>
<organism evidence="1 2">
    <name type="scientific">Uabimicrobium amorphum</name>
    <dbReference type="NCBI Taxonomy" id="2596890"/>
    <lineage>
        <taxon>Bacteria</taxon>
        <taxon>Pseudomonadati</taxon>
        <taxon>Planctomycetota</taxon>
        <taxon>Candidatus Uabimicrobiia</taxon>
        <taxon>Candidatus Uabimicrobiales</taxon>
        <taxon>Candidatus Uabimicrobiaceae</taxon>
        <taxon>Candidatus Uabimicrobium</taxon>
    </lineage>
</organism>
<dbReference type="KEGG" id="uam:UABAM_00469"/>
<gene>
    <name evidence="1" type="ORF">UABAM_00469</name>
</gene>
<accession>A0A5S9IIJ5</accession>
<dbReference type="InterPro" id="IPR032675">
    <property type="entry name" value="LRR_dom_sf"/>
</dbReference>
<evidence type="ECO:0000313" key="1">
    <source>
        <dbReference type="EMBL" id="BBM82126.1"/>
    </source>
</evidence>
<dbReference type="Proteomes" id="UP000326354">
    <property type="component" value="Chromosome"/>
</dbReference>
<dbReference type="Pfam" id="PF00560">
    <property type="entry name" value="LRR_1"/>
    <property type="match status" value="1"/>
</dbReference>
<dbReference type="Gene3D" id="3.80.10.10">
    <property type="entry name" value="Ribonuclease Inhibitor"/>
    <property type="match status" value="1"/>
</dbReference>
<protein>
    <submittedName>
        <fullName evidence="1">Adenylate cyclase</fullName>
    </submittedName>
</protein>
<proteinExistence type="predicted"/>
<dbReference type="SUPFAM" id="SSF52047">
    <property type="entry name" value="RNI-like"/>
    <property type="match status" value="1"/>
</dbReference>
<dbReference type="AlphaFoldDB" id="A0A5S9IIJ5"/>
<keyword evidence="2" id="KW-1185">Reference proteome</keyword>